<keyword evidence="3" id="KW-1185">Reference proteome</keyword>
<dbReference type="STRING" id="1137799.GZ78_17790"/>
<dbReference type="PANTHER" id="PTHR35811:SF1">
    <property type="entry name" value="HTH OST-TYPE DOMAIN-CONTAINING PROTEIN"/>
    <property type="match status" value="1"/>
</dbReference>
<accession>A0A081NGL1</accession>
<comment type="caution">
    <text evidence="2">The sequence shown here is derived from an EMBL/GenBank/DDBJ whole genome shotgun (WGS) entry which is preliminary data.</text>
</comment>
<dbReference type="Pfam" id="PF01936">
    <property type="entry name" value="NYN"/>
    <property type="match status" value="1"/>
</dbReference>
<dbReference type="InterPro" id="IPR021139">
    <property type="entry name" value="NYN"/>
</dbReference>
<dbReference type="GO" id="GO:0004540">
    <property type="term" value="F:RNA nuclease activity"/>
    <property type="evidence" value="ECO:0007669"/>
    <property type="project" value="InterPro"/>
</dbReference>
<dbReference type="CDD" id="cd11297">
    <property type="entry name" value="PIN_LabA-like_N_1"/>
    <property type="match status" value="1"/>
</dbReference>
<sequence>MDLNINNLNSQVRSAILFDAENISYRFVEKAIKLAKPYGKPILRAYADFSRQHLKGWEQPTLKHGIRTIHQFSYDSKNSSSDFLMMHDAFKLIHSGKIDTFVIVTNDSDFITPIQLLRQSGAFVHGLGNMDKCSELLTSSCNQFDYLEEEAKKIKAMSSKETEKTPHVSKKITTQLESAYHSLEKTKKGWVMVSELCSAAGIPKNQYSKFSTLLTKSGRFELGNKNRQVKLIS</sequence>
<reference evidence="2 3" key="1">
    <citation type="submission" date="2014-06" db="EMBL/GenBank/DDBJ databases">
        <title>Whole Genome Sequences of Three Symbiotic Endozoicomonas Bacteria.</title>
        <authorList>
            <person name="Neave M.J."/>
            <person name="Apprill A."/>
            <person name="Voolstra C.R."/>
        </authorList>
    </citation>
    <scope>NUCLEOTIDE SEQUENCE [LARGE SCALE GENOMIC DNA]</scope>
    <source>
        <strain evidence="2 3">DSM 25634</strain>
    </source>
</reference>
<dbReference type="eggNOG" id="COG1432">
    <property type="taxonomic scope" value="Bacteria"/>
</dbReference>
<dbReference type="RefSeq" id="WP_034838008.1">
    <property type="nucleotide sequence ID" value="NZ_JOKH01000003.1"/>
</dbReference>
<evidence type="ECO:0000313" key="2">
    <source>
        <dbReference type="EMBL" id="KEQ17584.1"/>
    </source>
</evidence>
<dbReference type="OrthoDB" id="9783963at2"/>
<protein>
    <recommendedName>
        <fullName evidence="1">NYN domain-containing protein</fullName>
    </recommendedName>
</protein>
<dbReference type="Gene3D" id="3.40.50.1010">
    <property type="entry name" value="5'-nuclease"/>
    <property type="match status" value="1"/>
</dbReference>
<evidence type="ECO:0000259" key="1">
    <source>
        <dbReference type="Pfam" id="PF01936"/>
    </source>
</evidence>
<evidence type="ECO:0000313" key="3">
    <source>
        <dbReference type="Proteomes" id="UP000028073"/>
    </source>
</evidence>
<dbReference type="EMBL" id="JOKH01000003">
    <property type="protein sequence ID" value="KEQ17584.1"/>
    <property type="molecule type" value="Genomic_DNA"/>
</dbReference>
<organism evidence="2 3">
    <name type="scientific">Endozoicomonas numazuensis</name>
    <dbReference type="NCBI Taxonomy" id="1137799"/>
    <lineage>
        <taxon>Bacteria</taxon>
        <taxon>Pseudomonadati</taxon>
        <taxon>Pseudomonadota</taxon>
        <taxon>Gammaproteobacteria</taxon>
        <taxon>Oceanospirillales</taxon>
        <taxon>Endozoicomonadaceae</taxon>
        <taxon>Endozoicomonas</taxon>
    </lineage>
</organism>
<proteinExistence type="predicted"/>
<dbReference type="Proteomes" id="UP000028073">
    <property type="component" value="Unassembled WGS sequence"/>
</dbReference>
<feature type="domain" description="NYN" evidence="1">
    <location>
        <begin position="13"/>
        <end position="146"/>
    </location>
</feature>
<name>A0A081NGL1_9GAMM</name>
<dbReference type="PANTHER" id="PTHR35811">
    <property type="entry name" value="SLR1870 PROTEIN"/>
    <property type="match status" value="1"/>
</dbReference>
<gene>
    <name evidence="2" type="ORF">GZ78_17790</name>
</gene>
<dbReference type="AlphaFoldDB" id="A0A081NGL1"/>